<dbReference type="Proteomes" id="UP000262073">
    <property type="component" value="Chromosome"/>
</dbReference>
<protein>
    <submittedName>
        <fullName evidence="1">(2Fe-2S)-binding protein</fullName>
    </submittedName>
</protein>
<organism evidence="1 2">
    <name type="scientific">Salinimonas sediminis</name>
    <dbReference type="NCBI Taxonomy" id="2303538"/>
    <lineage>
        <taxon>Bacteria</taxon>
        <taxon>Pseudomonadati</taxon>
        <taxon>Pseudomonadota</taxon>
        <taxon>Gammaproteobacteria</taxon>
        <taxon>Alteromonadales</taxon>
        <taxon>Alteromonadaceae</taxon>
        <taxon>Alteromonas/Salinimonas group</taxon>
        <taxon>Salinimonas</taxon>
    </lineage>
</organism>
<dbReference type="OrthoDB" id="6296549at2"/>
<dbReference type="KEGG" id="salm:D0Y50_16850"/>
<dbReference type="EMBL" id="CP031769">
    <property type="protein sequence ID" value="AXR07880.1"/>
    <property type="molecule type" value="Genomic_DNA"/>
</dbReference>
<dbReference type="RefSeq" id="WP_117318124.1">
    <property type="nucleotide sequence ID" value="NZ_CP031769.1"/>
</dbReference>
<evidence type="ECO:0000313" key="1">
    <source>
        <dbReference type="EMBL" id="AXR07880.1"/>
    </source>
</evidence>
<name>A0A346NQS3_9ALTE</name>
<accession>A0A346NQS3</accession>
<keyword evidence="2" id="KW-1185">Reference proteome</keyword>
<dbReference type="AlphaFoldDB" id="A0A346NQS3"/>
<proteinExistence type="predicted"/>
<sequence length="232" mass="25833">MMKLLHRAPQLQAMLGSRLSAAPASKPGPALIENLVHQGRRNLVMSNQRFWAYHLFAQCAWQAVYINTYLQLVARHACLAHEIPVAVANGYARGVNVTAVACRPVGNRVSSVYPFAGYLQMVLKQAGYVLPAKEADRLITDLLVGAVKRVEALNYSTAQAGLALLNAQLDSCANNTLRYSAQDMLYADIRNTCCRYYLVQHDYCTGCPHQSRSRLMCHSHTKTDRTHDQLTK</sequence>
<gene>
    <name evidence="1" type="ORF">D0Y50_16850</name>
</gene>
<evidence type="ECO:0000313" key="2">
    <source>
        <dbReference type="Proteomes" id="UP000262073"/>
    </source>
</evidence>
<reference evidence="1 2" key="1">
    <citation type="submission" date="2018-08" db="EMBL/GenBank/DDBJ databases">
        <title>Salinimonas sediminis sp. nov., a piezophilic bacterium isolated from a deep-sea sediment sample from the New Britain Trench.</title>
        <authorList>
            <person name="Cao J."/>
        </authorList>
    </citation>
    <scope>NUCLEOTIDE SEQUENCE [LARGE SCALE GENOMIC DNA]</scope>
    <source>
        <strain evidence="1 2">N102</strain>
    </source>
</reference>
<dbReference type="GO" id="GO:0051537">
    <property type="term" value="F:2 iron, 2 sulfur cluster binding"/>
    <property type="evidence" value="ECO:0007669"/>
    <property type="project" value="InterPro"/>
</dbReference>